<dbReference type="AlphaFoldDB" id="A0A812LBW5"/>
<evidence type="ECO:0000313" key="3">
    <source>
        <dbReference type="EMBL" id="CAE7242368.1"/>
    </source>
</evidence>
<keyword evidence="2" id="KW-0472">Membrane</keyword>
<keyword evidence="1" id="KW-0175">Coiled coil</keyword>
<evidence type="ECO:0000256" key="2">
    <source>
        <dbReference type="SAM" id="Phobius"/>
    </source>
</evidence>
<feature type="transmembrane region" description="Helical" evidence="2">
    <location>
        <begin position="689"/>
        <end position="709"/>
    </location>
</feature>
<feature type="transmembrane region" description="Helical" evidence="2">
    <location>
        <begin position="715"/>
        <end position="735"/>
    </location>
</feature>
<feature type="transmembrane region" description="Helical" evidence="2">
    <location>
        <begin position="473"/>
        <end position="492"/>
    </location>
</feature>
<evidence type="ECO:0000313" key="4">
    <source>
        <dbReference type="Proteomes" id="UP000601435"/>
    </source>
</evidence>
<keyword evidence="2" id="KW-0812">Transmembrane</keyword>
<protein>
    <submittedName>
        <fullName evidence="3">Uncharacterized protein</fullName>
    </submittedName>
</protein>
<keyword evidence="2" id="KW-1133">Transmembrane helix</keyword>
<reference evidence="3" key="1">
    <citation type="submission" date="2021-02" db="EMBL/GenBank/DDBJ databases">
        <authorList>
            <person name="Dougan E. K."/>
            <person name="Rhodes N."/>
            <person name="Thang M."/>
            <person name="Chan C."/>
        </authorList>
    </citation>
    <scope>NUCLEOTIDE SEQUENCE</scope>
</reference>
<feature type="transmembrane region" description="Helical" evidence="2">
    <location>
        <begin position="787"/>
        <end position="813"/>
    </location>
</feature>
<keyword evidence="4" id="KW-1185">Reference proteome</keyword>
<dbReference type="OrthoDB" id="437328at2759"/>
<feature type="transmembrane region" description="Helical" evidence="2">
    <location>
        <begin position="742"/>
        <end position="767"/>
    </location>
</feature>
<organism evidence="3 4">
    <name type="scientific">Symbiodinium necroappetens</name>
    <dbReference type="NCBI Taxonomy" id="1628268"/>
    <lineage>
        <taxon>Eukaryota</taxon>
        <taxon>Sar</taxon>
        <taxon>Alveolata</taxon>
        <taxon>Dinophyceae</taxon>
        <taxon>Suessiales</taxon>
        <taxon>Symbiodiniaceae</taxon>
        <taxon>Symbiodinium</taxon>
    </lineage>
</organism>
<evidence type="ECO:0000256" key="1">
    <source>
        <dbReference type="SAM" id="Coils"/>
    </source>
</evidence>
<name>A0A812LBW5_9DINO</name>
<dbReference type="EMBL" id="CAJNJA010009019">
    <property type="protein sequence ID" value="CAE7242368.1"/>
    <property type="molecule type" value="Genomic_DNA"/>
</dbReference>
<gene>
    <name evidence="3" type="ORF">SNEC2469_LOCUS4486</name>
</gene>
<dbReference type="Proteomes" id="UP000601435">
    <property type="component" value="Unassembled WGS sequence"/>
</dbReference>
<comment type="caution">
    <text evidence="3">The sequence shown here is derived from an EMBL/GenBank/DDBJ whole genome shotgun (WGS) entry which is preliminary data.</text>
</comment>
<proteinExistence type="predicted"/>
<accession>A0A812LBW5</accession>
<feature type="coiled-coil region" evidence="1">
    <location>
        <begin position="135"/>
        <end position="169"/>
    </location>
</feature>
<sequence>MSSRDGTPTPTTIRQVVRAPMAPVWGTEVLALKANRHSCESTDGSFVVGTEDLSSFEGEESDEKLLALLGDLALGAEEVEEDPAARVLLDECGALWEEVHMEAEAQREMQCRLRRELQHLQDRSHWQHAESGAFLQRLSVAREALADKIREATDENEALRQKLRRHHTEEERLRCGLAEDLRCLDARAAELRAAIFETGQSQAELVERLRAVTNTQAHLQAELQQERVKTWRQEASADGRELEREEAERLLLESQLTEVASRAAATGIPRLCDEEPEVAEAVLAAADTVPFATLQGQLDSFEELRGALEALEGSCALSTAQQKEEEEKLGAEQLELSRLAAEMATAEAAARGPELDQASSLVSVLCGELQSEQAVLRQEREAAARRRELFRSQVEQKRRELARLQAQLLERRVKCQMQNGPDATNVPEDLNDKLVEDLNSKGALGTVPLKDFASLQTASENLRHGESQVDWRLGFALLLAYFFITVGFAVNVDEEPRLAKGRSAAWVLVCCQVLFLGSWLASGGEVFEAAGYAEAGSPPDTSHVVFGGQLYFSSSDLHGRLLMQSNGTSVAPVPPGVRDAHGFRELDGRLMFFGVPQMHLDSAFCRRCGPRSFTPFNLGNDKLIQVMLMQSCYEGPSRAQDLVFKAAGTCGPFRKETLYSNLSLVGQDLPPDCDDLAAGLEPRPSTSRLLGVLFLGVLPQTGLGAYLLIRKQVPGAFVSVFVGAYAMVLLIHLLMQGHLVNLLFFLQASSLTYTASSCIAVAANQVAWQRGSGFVVALGDWASGASALGLASALALALPELPAAAAACVFLAWA</sequence>
<feature type="coiled-coil region" evidence="1">
    <location>
        <begin position="380"/>
        <end position="414"/>
    </location>
</feature>